<evidence type="ECO:0000256" key="1">
    <source>
        <dbReference type="SAM" id="SignalP"/>
    </source>
</evidence>
<reference evidence="5 6" key="1">
    <citation type="submission" date="2019-02" db="EMBL/GenBank/DDBJ databases">
        <title>Deep-cultivation of Planctomycetes and their phenomic and genomic characterization uncovers novel biology.</title>
        <authorList>
            <person name="Wiegand S."/>
            <person name="Jogler M."/>
            <person name="Boedeker C."/>
            <person name="Pinto D."/>
            <person name="Vollmers J."/>
            <person name="Rivas-Marin E."/>
            <person name="Kohn T."/>
            <person name="Peeters S.H."/>
            <person name="Heuer A."/>
            <person name="Rast P."/>
            <person name="Oberbeckmann S."/>
            <person name="Bunk B."/>
            <person name="Jeske O."/>
            <person name="Meyerdierks A."/>
            <person name="Storesund J.E."/>
            <person name="Kallscheuer N."/>
            <person name="Luecker S."/>
            <person name="Lage O.M."/>
            <person name="Pohl T."/>
            <person name="Merkel B.J."/>
            <person name="Hornburger P."/>
            <person name="Mueller R.-W."/>
            <person name="Bruemmer F."/>
            <person name="Labrenz M."/>
            <person name="Spormann A.M."/>
            <person name="Op Den Camp H."/>
            <person name="Overmann J."/>
            <person name="Amann R."/>
            <person name="Jetten M.S.M."/>
            <person name="Mascher T."/>
            <person name="Medema M.H."/>
            <person name="Devos D.P."/>
            <person name="Kaster A.-K."/>
            <person name="Ovreas L."/>
            <person name="Rohde M."/>
            <person name="Galperin M.Y."/>
            <person name="Jogler C."/>
        </authorList>
    </citation>
    <scope>NUCLEOTIDE SEQUENCE [LARGE SCALE GENOMIC DNA]</scope>
    <source>
        <strain evidence="5 6">Poly51</strain>
    </source>
</reference>
<evidence type="ECO:0000313" key="6">
    <source>
        <dbReference type="Proteomes" id="UP000318288"/>
    </source>
</evidence>
<dbReference type="RefSeq" id="WP_146458853.1">
    <property type="nucleotide sequence ID" value="NZ_SJPW01000004.1"/>
</dbReference>
<feature type="signal peptide" evidence="1">
    <location>
        <begin position="1"/>
        <end position="22"/>
    </location>
</feature>
<dbReference type="PANTHER" id="PTHR35889">
    <property type="entry name" value="CYCLOINULO-OLIGOSACCHARIDE FRUCTANOTRANSFERASE-RELATED"/>
    <property type="match status" value="1"/>
</dbReference>
<accession>A0A5C6F0W5</accession>
<evidence type="ECO:0000313" key="5">
    <source>
        <dbReference type="EMBL" id="TWU54675.1"/>
    </source>
</evidence>
<comment type="caution">
    <text evidence="5">The sequence shown here is derived from an EMBL/GenBank/DDBJ whole genome shotgun (WGS) entry which is preliminary data.</text>
</comment>
<organism evidence="5 6">
    <name type="scientific">Rubripirellula tenax</name>
    <dbReference type="NCBI Taxonomy" id="2528015"/>
    <lineage>
        <taxon>Bacteria</taxon>
        <taxon>Pseudomonadati</taxon>
        <taxon>Planctomycetota</taxon>
        <taxon>Planctomycetia</taxon>
        <taxon>Pirellulales</taxon>
        <taxon>Pirellulaceae</taxon>
        <taxon>Rubripirellula</taxon>
    </lineage>
</organism>
<dbReference type="InterPro" id="IPR011444">
    <property type="entry name" value="DUF1549"/>
</dbReference>
<dbReference type="InterPro" id="IPR022655">
    <property type="entry name" value="DUF1553"/>
</dbReference>
<dbReference type="InterPro" id="IPR011429">
    <property type="entry name" value="Cyt_c_Planctomycete-type"/>
</dbReference>
<keyword evidence="1" id="KW-0732">Signal</keyword>
<evidence type="ECO:0000259" key="4">
    <source>
        <dbReference type="Pfam" id="PF07635"/>
    </source>
</evidence>
<feature type="domain" description="Cytochrome C Planctomycete-type" evidence="4">
    <location>
        <begin position="46"/>
        <end position="103"/>
    </location>
</feature>
<feature type="domain" description="DUF1549" evidence="2">
    <location>
        <begin position="173"/>
        <end position="384"/>
    </location>
</feature>
<name>A0A5C6F0W5_9BACT</name>
<feature type="chain" id="PRO_5022797839" evidence="1">
    <location>
        <begin position="23"/>
        <end position="860"/>
    </location>
</feature>
<dbReference type="OrthoDB" id="127107at2"/>
<proteinExistence type="predicted"/>
<keyword evidence="6" id="KW-1185">Reference proteome</keyword>
<dbReference type="Pfam" id="PF07635">
    <property type="entry name" value="PSCyt1"/>
    <property type="match status" value="1"/>
</dbReference>
<evidence type="ECO:0000259" key="3">
    <source>
        <dbReference type="Pfam" id="PF07587"/>
    </source>
</evidence>
<dbReference type="Pfam" id="PF07587">
    <property type="entry name" value="PSD1"/>
    <property type="match status" value="1"/>
</dbReference>
<protein>
    <submittedName>
        <fullName evidence="5">Planctomycete cytochrome C</fullName>
    </submittedName>
</protein>
<sequence length="860" mass="95406" precursor="true">MSVQRLLVSLAVLVLTSQPSSAVESLTPDQTNFFETKIRPVLVKECYGCHSEKAGNVRGGLRLDTKQFSLLGGSSGPAVVPFEPDDSLLISAIHHDDFVMPPKKKLTADQITDFEQWIKMGAPDPRESEIETFKSSITADEIATAKQEFWAYRLPQQISPPHVADVAWPKTDIDRFIAAGLEAKGLPLSVDATSSQVLRRLCFDLTGLPPTPKQIEAFTSGWNLDADAAIAATVEELLSSNAFGERWGRHWLDVARYGESTGGQVNMTFPHAWRYRDYVIDSFNDDKPFDQFAAEQIAGDLMPAKTDRQWTEQLIATTFLAIGAKNLNEQNRIQFAADLIDEQIDATTRVFLGTSVACARCHDHKFDPIPQTDYYAMAGVFRNATTYFGNPPSEFGNFSPVQANRTSSLIVLPVEDPNPYDKRYSRSELADLRAQMNDKFDQQRSMRSQSGQSQAARLRLNNEIAELSAKLAVVDDQGQPRSYCMGVQEQASAQNATLLVRGEIDLPAQEIPRGIPSVLVEQPISIADDSSGRLELARWIGSDENSLTARVMVNRVWQHMIGRGLVTSTENFGSTGTAPSHPELLDHMAVEFAQSGWSVKTLIRQIATSRVYRIASTYNETSFERDPDNTLLWRANVRRLDAEAIRDAMLSASANIDLDRPRGSEVAKAGYLRVRGGFLGDPREAVQKMMLASRDSMRNNARRRFGFGFQNGRDSTADMYQRITRSLDMNDAMFRSVYLPVVRDELPRALDVFDFADPSAVIGTREESNTANQSLFMMNNPLVIAQSDAMATRIAKSYQRPAAQVHAAFVLSLGRRPTGTELAATMKYLGSLSDGGSRQVQPLAAVCQSLFACAEFRYLD</sequence>
<dbReference type="Pfam" id="PF07583">
    <property type="entry name" value="PSCyt2"/>
    <property type="match status" value="1"/>
</dbReference>
<dbReference type="AlphaFoldDB" id="A0A5C6F0W5"/>
<feature type="domain" description="DUF1553" evidence="3">
    <location>
        <begin position="532"/>
        <end position="828"/>
    </location>
</feature>
<dbReference type="Proteomes" id="UP000318288">
    <property type="component" value="Unassembled WGS sequence"/>
</dbReference>
<dbReference type="PANTHER" id="PTHR35889:SF3">
    <property type="entry name" value="F-BOX DOMAIN-CONTAINING PROTEIN"/>
    <property type="match status" value="1"/>
</dbReference>
<gene>
    <name evidence="5" type="ORF">Poly51_33940</name>
</gene>
<evidence type="ECO:0000259" key="2">
    <source>
        <dbReference type="Pfam" id="PF07583"/>
    </source>
</evidence>
<dbReference type="EMBL" id="SJPW01000004">
    <property type="protein sequence ID" value="TWU54675.1"/>
    <property type="molecule type" value="Genomic_DNA"/>
</dbReference>